<dbReference type="PRINTS" id="PR00032">
    <property type="entry name" value="HTHARAC"/>
</dbReference>
<evidence type="ECO:0000313" key="12">
    <source>
        <dbReference type="Proteomes" id="UP000006620"/>
    </source>
</evidence>
<evidence type="ECO:0000256" key="8">
    <source>
        <dbReference type="PROSITE-ProRule" id="PRU00169"/>
    </source>
</evidence>
<feature type="domain" description="HTH araC/xylS-type" evidence="9">
    <location>
        <begin position="367"/>
        <end position="465"/>
    </location>
</feature>
<dbReference type="InterPro" id="IPR020449">
    <property type="entry name" value="Tscrpt_reg_AraC-type_HTH"/>
</dbReference>
<proteinExistence type="predicted"/>
<dbReference type="HOGENOM" id="CLU_000445_5_0_9"/>
<dbReference type="InterPro" id="IPR001789">
    <property type="entry name" value="Sig_transdc_resp-reg_receiver"/>
</dbReference>
<dbReference type="InterPro" id="IPR018062">
    <property type="entry name" value="HTH_AraC-typ_CS"/>
</dbReference>
<evidence type="ECO:0000256" key="2">
    <source>
        <dbReference type="ARBA" id="ARBA00022490"/>
    </source>
</evidence>
<evidence type="ECO:0000256" key="5">
    <source>
        <dbReference type="ARBA" id="ARBA00023015"/>
    </source>
</evidence>
<keyword evidence="6" id="KW-0238">DNA-binding</keyword>
<dbReference type="Proteomes" id="UP000006620">
    <property type="component" value="Chromosome"/>
</dbReference>
<dbReference type="GO" id="GO:0005737">
    <property type="term" value="C:cytoplasm"/>
    <property type="evidence" value="ECO:0007669"/>
    <property type="project" value="UniProtKB-SubCell"/>
</dbReference>
<keyword evidence="3 8" id="KW-0597">Phosphoprotein</keyword>
<evidence type="ECO:0000313" key="11">
    <source>
        <dbReference type="EMBL" id="AEI40698.1"/>
    </source>
</evidence>
<dbReference type="Pfam" id="PF00072">
    <property type="entry name" value="Response_reg"/>
    <property type="match status" value="1"/>
</dbReference>
<organism evidence="11 12">
    <name type="scientific">Paenibacillus mucilaginosus (strain KNP414)</name>
    <dbReference type="NCBI Taxonomy" id="1036673"/>
    <lineage>
        <taxon>Bacteria</taxon>
        <taxon>Bacillati</taxon>
        <taxon>Bacillota</taxon>
        <taxon>Bacilli</taxon>
        <taxon>Bacillales</taxon>
        <taxon>Paenibacillaceae</taxon>
        <taxon>Paenibacillus</taxon>
    </lineage>
</organism>
<dbReference type="PROSITE" id="PS00041">
    <property type="entry name" value="HTH_ARAC_FAMILY_1"/>
    <property type="match status" value="1"/>
</dbReference>
<keyword evidence="4" id="KW-0902">Two-component regulatory system</keyword>
<dbReference type="Gene3D" id="3.40.50.2300">
    <property type="match status" value="1"/>
</dbReference>
<dbReference type="GO" id="GO:0043565">
    <property type="term" value="F:sequence-specific DNA binding"/>
    <property type="evidence" value="ECO:0007669"/>
    <property type="project" value="InterPro"/>
</dbReference>
<keyword evidence="7" id="KW-0804">Transcription</keyword>
<dbReference type="SMART" id="SM00448">
    <property type="entry name" value="REC"/>
    <property type="match status" value="1"/>
</dbReference>
<feature type="domain" description="Response regulatory" evidence="10">
    <location>
        <begin position="3"/>
        <end position="120"/>
    </location>
</feature>
<dbReference type="RefSeq" id="WP_013915859.1">
    <property type="nucleotide sequence ID" value="NC_015690.1"/>
</dbReference>
<comment type="subcellular location">
    <subcellularLocation>
        <location evidence="1">Cytoplasm</location>
    </subcellularLocation>
</comment>
<dbReference type="InterPro" id="IPR051552">
    <property type="entry name" value="HptR"/>
</dbReference>
<dbReference type="SUPFAM" id="SSF46689">
    <property type="entry name" value="Homeodomain-like"/>
    <property type="match status" value="2"/>
</dbReference>
<reference evidence="12" key="1">
    <citation type="submission" date="2011-06" db="EMBL/GenBank/DDBJ databases">
        <title>Complete genome sequence of Paenibacillus mucilaginosus KNP414.</title>
        <authorList>
            <person name="Wang J."/>
            <person name="Hu S."/>
            <person name="Hu X."/>
            <person name="Zhang B."/>
            <person name="Dong D."/>
            <person name="Zhang S."/>
            <person name="Zhao K."/>
            <person name="Wu D."/>
        </authorList>
    </citation>
    <scope>NUCLEOTIDE SEQUENCE [LARGE SCALE GENOMIC DNA]</scope>
    <source>
        <strain evidence="12">KNP414</strain>
    </source>
</reference>
<dbReference type="PATRIC" id="fig|1036673.3.peg.1917"/>
<dbReference type="PROSITE" id="PS01124">
    <property type="entry name" value="HTH_ARAC_FAMILY_2"/>
    <property type="match status" value="1"/>
</dbReference>
<dbReference type="CDD" id="cd17536">
    <property type="entry name" value="REC_YesN-like"/>
    <property type="match status" value="1"/>
</dbReference>
<evidence type="ECO:0000259" key="10">
    <source>
        <dbReference type="PROSITE" id="PS50110"/>
    </source>
</evidence>
<dbReference type="SMART" id="SM00342">
    <property type="entry name" value="HTH_ARAC"/>
    <property type="match status" value="1"/>
</dbReference>
<evidence type="ECO:0000256" key="4">
    <source>
        <dbReference type="ARBA" id="ARBA00023012"/>
    </source>
</evidence>
<evidence type="ECO:0000256" key="7">
    <source>
        <dbReference type="ARBA" id="ARBA00023163"/>
    </source>
</evidence>
<dbReference type="PANTHER" id="PTHR42713:SF3">
    <property type="entry name" value="TRANSCRIPTIONAL REGULATORY PROTEIN HPTR"/>
    <property type="match status" value="1"/>
</dbReference>
<accession>F8F4W8</accession>
<dbReference type="InterPro" id="IPR011006">
    <property type="entry name" value="CheY-like_superfamily"/>
</dbReference>
<dbReference type="EMBL" id="CP002869">
    <property type="protein sequence ID" value="AEI40698.1"/>
    <property type="molecule type" value="Genomic_DNA"/>
</dbReference>
<dbReference type="PROSITE" id="PS50110">
    <property type="entry name" value="RESPONSE_REGULATORY"/>
    <property type="match status" value="1"/>
</dbReference>
<evidence type="ECO:0000259" key="9">
    <source>
        <dbReference type="PROSITE" id="PS01124"/>
    </source>
</evidence>
<name>F8F4W8_PAEMK</name>
<dbReference type="InterPro" id="IPR018060">
    <property type="entry name" value="HTH_AraC"/>
</dbReference>
<dbReference type="PANTHER" id="PTHR42713">
    <property type="entry name" value="HISTIDINE KINASE-RELATED"/>
    <property type="match status" value="1"/>
</dbReference>
<keyword evidence="5" id="KW-0805">Transcription regulation</keyword>
<dbReference type="GO" id="GO:0000160">
    <property type="term" value="P:phosphorelay signal transduction system"/>
    <property type="evidence" value="ECO:0007669"/>
    <property type="project" value="UniProtKB-KW"/>
</dbReference>
<dbReference type="KEGG" id="pms:KNP414_02137"/>
<gene>
    <name evidence="11" type="ordered locus">KNP414_02137</name>
</gene>
<dbReference type="Pfam" id="PF12833">
    <property type="entry name" value="HTH_18"/>
    <property type="match status" value="1"/>
</dbReference>
<dbReference type="Gene3D" id="1.10.10.60">
    <property type="entry name" value="Homeodomain-like"/>
    <property type="match status" value="2"/>
</dbReference>
<dbReference type="GO" id="GO:0003700">
    <property type="term" value="F:DNA-binding transcription factor activity"/>
    <property type="evidence" value="ECO:0007669"/>
    <property type="project" value="InterPro"/>
</dbReference>
<dbReference type="InterPro" id="IPR009057">
    <property type="entry name" value="Homeodomain-like_sf"/>
</dbReference>
<feature type="modified residue" description="4-aspartylphosphate" evidence="8">
    <location>
        <position position="55"/>
    </location>
</feature>
<keyword evidence="2" id="KW-0963">Cytoplasm</keyword>
<evidence type="ECO:0000256" key="3">
    <source>
        <dbReference type="ARBA" id="ARBA00022553"/>
    </source>
</evidence>
<evidence type="ECO:0000256" key="6">
    <source>
        <dbReference type="ARBA" id="ARBA00023125"/>
    </source>
</evidence>
<dbReference type="AlphaFoldDB" id="F8F4W8"/>
<reference evidence="11 12" key="2">
    <citation type="journal article" date="2013" name="Genome Announc.">
        <title>Genome Sequence of Growth-Improving Paenibacillus mucilaginosus Strain KNP414.</title>
        <authorList>
            <person name="Lu J.J."/>
            <person name="Wang J.F."/>
            <person name="Hu X.F."/>
        </authorList>
    </citation>
    <scope>NUCLEOTIDE SEQUENCE [LARGE SCALE GENOMIC DNA]</scope>
    <source>
        <strain evidence="11 12">KNP414</strain>
    </source>
</reference>
<dbReference type="SUPFAM" id="SSF52172">
    <property type="entry name" value="CheY-like"/>
    <property type="match status" value="1"/>
</dbReference>
<protein>
    <submittedName>
        <fullName evidence="11">Two component transcriptional regulator, AraC family</fullName>
    </submittedName>
</protein>
<evidence type="ECO:0000256" key="1">
    <source>
        <dbReference type="ARBA" id="ARBA00004496"/>
    </source>
</evidence>
<sequence>MLNAIIADDEKLVRKGFISVIDWEKFGISLVGEAANAKEALILLQQHHVDLLITDITMPGMSGFDLIREARMLYPRLWSVVLTCHHEFDYVQEALRLGAVDYIVKTLLDVEEIDVVMKRITDRIALERQRFGVEVEHPGASETPSYTLALQAGTNGPTPADLRLSMFEPAKEAGPGLWIVPLPGVKSWSDVEELLLPLRHYPWCMAAMRDDEPMGTKKTGEQRESACVSSYLFFESRAGAAPLRLTPGDLSHWEASRVIGREGLTEWKERWLDSRWIFHEGEYGKLLQALESSLFTAGLFREWAAAHFAQWEGIFHAAEDHPEYIRRFGDAVRWSEVKEWVSIYRNEVRQRIQGKFAFSEGVVLSLLAAVKYVQANMGSDVNQNEVAKHVNMSRSYFSQCFKSFMPLSFGGFLRHTRLEKAKELLRAGELPVYRIAETVGFQDEKYFSRVFREHTGSLPSEYREREG</sequence>